<dbReference type="InterPro" id="IPR003593">
    <property type="entry name" value="AAA+_ATPase"/>
</dbReference>
<proteinExistence type="predicted"/>
<dbReference type="PROSITE" id="PS00678">
    <property type="entry name" value="WD_REPEATS_1"/>
    <property type="match status" value="1"/>
</dbReference>
<gene>
    <name evidence="5" type="ORF">HETIRDRAFT_105708</name>
</gene>
<dbReference type="InParanoid" id="W4JVI4"/>
<dbReference type="OrthoDB" id="163438at2759"/>
<dbReference type="EMBL" id="KI925463">
    <property type="protein sequence ID" value="ETW77090.1"/>
    <property type="molecule type" value="Genomic_DNA"/>
</dbReference>
<dbReference type="InterPro" id="IPR020472">
    <property type="entry name" value="WD40_PAC1"/>
</dbReference>
<organism evidence="5 6">
    <name type="scientific">Heterobasidion irregulare (strain TC 32-1)</name>
    <dbReference type="NCBI Taxonomy" id="747525"/>
    <lineage>
        <taxon>Eukaryota</taxon>
        <taxon>Fungi</taxon>
        <taxon>Dikarya</taxon>
        <taxon>Basidiomycota</taxon>
        <taxon>Agaricomycotina</taxon>
        <taxon>Agaricomycetes</taxon>
        <taxon>Russulales</taxon>
        <taxon>Bondarzewiaceae</taxon>
        <taxon>Heterobasidion</taxon>
        <taxon>Heterobasidion annosum species complex</taxon>
    </lineage>
</organism>
<dbReference type="CDD" id="cd00200">
    <property type="entry name" value="WD40"/>
    <property type="match status" value="1"/>
</dbReference>
<reference evidence="5 6" key="1">
    <citation type="journal article" date="2012" name="New Phytol.">
        <title>Insight into trade-off between wood decay and parasitism from the genome of a fungal forest pathogen.</title>
        <authorList>
            <person name="Olson A."/>
            <person name="Aerts A."/>
            <person name="Asiegbu F."/>
            <person name="Belbahri L."/>
            <person name="Bouzid O."/>
            <person name="Broberg A."/>
            <person name="Canback B."/>
            <person name="Coutinho P.M."/>
            <person name="Cullen D."/>
            <person name="Dalman K."/>
            <person name="Deflorio G."/>
            <person name="van Diepen L.T."/>
            <person name="Dunand C."/>
            <person name="Duplessis S."/>
            <person name="Durling M."/>
            <person name="Gonthier P."/>
            <person name="Grimwood J."/>
            <person name="Fossdal C.G."/>
            <person name="Hansson D."/>
            <person name="Henrissat B."/>
            <person name="Hietala A."/>
            <person name="Himmelstrand K."/>
            <person name="Hoffmeister D."/>
            <person name="Hogberg N."/>
            <person name="James T.Y."/>
            <person name="Karlsson M."/>
            <person name="Kohler A."/>
            <person name="Kues U."/>
            <person name="Lee Y.H."/>
            <person name="Lin Y.C."/>
            <person name="Lind M."/>
            <person name="Lindquist E."/>
            <person name="Lombard V."/>
            <person name="Lucas S."/>
            <person name="Lunden K."/>
            <person name="Morin E."/>
            <person name="Murat C."/>
            <person name="Park J."/>
            <person name="Raffaello T."/>
            <person name="Rouze P."/>
            <person name="Salamov A."/>
            <person name="Schmutz J."/>
            <person name="Solheim H."/>
            <person name="Stahlberg J."/>
            <person name="Velez H."/>
            <person name="de Vries R.P."/>
            <person name="Wiebenga A."/>
            <person name="Woodward S."/>
            <person name="Yakovlev I."/>
            <person name="Garbelotto M."/>
            <person name="Martin F."/>
            <person name="Grigoriev I.V."/>
            <person name="Stenlid J."/>
        </authorList>
    </citation>
    <scope>NUCLEOTIDE SEQUENCE [LARGE SCALE GENOMIC DNA]</scope>
    <source>
        <strain evidence="5 6">TC 32-1</strain>
    </source>
</reference>
<dbReference type="InterPro" id="IPR036322">
    <property type="entry name" value="WD40_repeat_dom_sf"/>
</dbReference>
<dbReference type="PROSITE" id="PS50837">
    <property type="entry name" value="NACHT"/>
    <property type="match status" value="1"/>
</dbReference>
<accession>W4JVI4</accession>
<evidence type="ECO:0000259" key="4">
    <source>
        <dbReference type="PROSITE" id="PS50837"/>
    </source>
</evidence>
<evidence type="ECO:0000313" key="5">
    <source>
        <dbReference type="EMBL" id="ETW77090.1"/>
    </source>
</evidence>
<dbReference type="InterPro" id="IPR019775">
    <property type="entry name" value="WD40_repeat_CS"/>
</dbReference>
<keyword evidence="2" id="KW-0677">Repeat</keyword>
<dbReference type="RefSeq" id="XP_009550636.1">
    <property type="nucleotide sequence ID" value="XM_009552341.1"/>
</dbReference>
<dbReference type="InterPro" id="IPR007111">
    <property type="entry name" value="NACHT_NTPase"/>
</dbReference>
<dbReference type="GO" id="GO:1990234">
    <property type="term" value="C:transferase complex"/>
    <property type="evidence" value="ECO:0007669"/>
    <property type="project" value="UniProtKB-ARBA"/>
</dbReference>
<dbReference type="InterPro" id="IPR056884">
    <property type="entry name" value="NPHP3-like_N"/>
</dbReference>
<dbReference type="Pfam" id="PF00400">
    <property type="entry name" value="WD40"/>
    <property type="match status" value="4"/>
</dbReference>
<feature type="repeat" description="WD" evidence="3">
    <location>
        <begin position="658"/>
        <end position="689"/>
    </location>
</feature>
<dbReference type="HOGENOM" id="CLU_000288_6_0_1"/>
<dbReference type="SUPFAM" id="SSF50978">
    <property type="entry name" value="WD40 repeat-like"/>
    <property type="match status" value="1"/>
</dbReference>
<dbReference type="InterPro" id="IPR027417">
    <property type="entry name" value="P-loop_NTPase"/>
</dbReference>
<evidence type="ECO:0000256" key="3">
    <source>
        <dbReference type="PROSITE-ProRule" id="PRU00221"/>
    </source>
</evidence>
<dbReference type="STRING" id="747525.W4JVI4"/>
<dbReference type="PROSITE" id="PS50082">
    <property type="entry name" value="WD_REPEATS_2"/>
    <property type="match status" value="4"/>
</dbReference>
<keyword evidence="6" id="KW-1185">Reference proteome</keyword>
<dbReference type="Gene3D" id="2.130.10.10">
    <property type="entry name" value="YVTN repeat-like/Quinoprotein amine dehydrogenase"/>
    <property type="match status" value="2"/>
</dbReference>
<evidence type="ECO:0000256" key="2">
    <source>
        <dbReference type="ARBA" id="ARBA00022737"/>
    </source>
</evidence>
<sequence>MNSFYDIVSDLQKESEKIDSLHDLLQRIARQTTECCYFIHDYAKAEDFFDWPFGIKIDASETKDLAMETKALVEETKLVVTHILDDIEVIVTDISLDDIPYANDANFDETKACQLGTRVEILDEITDWINAEGAPRILLLSGAAGTGKSAIAHTIAHRFNTMHRLGSSFFFVRGRKDRGPDKLFPTVARDLADLDKGIRHALYDIVTANKFDNLILKSVEKLTIAGPLVIVIDSLDECGDAKIRADLLQALANKTKALPTNFRILLTSRPEADVKSLFQADKHVIIKRMQELSSSTEADVSLYIHNRLSNLEVYGIENRCKGVLVAKCEGLFQWASAACEFIKGWGAGLTHKERYELIVQGKTDESWPLDHLYQTVLSYLFPPKNSAVMDRFRLVMSLVLTAFEPLSVKALNEILYAAKDGNPGFEVNVILEYMGSLLSGVTGDDVVCPLHTSFRDFLLAPSHSNDFYIDTSDTHAEFTVASLSILKRQLSFNICRLESSYVANRDIYDLADRINRYIPAHLSYSCRFWADHLQTTAANVASGHKVLQDLEVVLTDKFLFWLEFPMSQSTPHIYLSALPFAPQNSTAFEMFGKNFSQVLRISAGAGKHWPIVEHIMHARSVVLCVAFSPDGLRIVSGSHDGKIRVWNAAMGATVGEPFEGHTGGVNSVVFSPDGLRIVSGSDDSTIRVWIAETDAALGDPIDGHTSKVNSVAFSQDGLQIVSCSNDCTVHVWIAETGDAVGEPLEGHANWGHTDFVNSVAFSPDALRIVSGSSDKTIRVWDVTSMISDIGGSQVVLRSDNNSHNVPTRLFVPLLMSPRLEHAMRIDVIDNAATPPRDYRQSEDMNDDGWIVGPASELLFWVPPAYRDRLLPGARLKMIIGRKVVQLDLSQFIHGTSWHECYRPSQPQ</sequence>
<name>W4JVI4_HETIT</name>
<keyword evidence="1 3" id="KW-0853">WD repeat</keyword>
<dbReference type="Pfam" id="PF24883">
    <property type="entry name" value="NPHP3_N"/>
    <property type="match status" value="1"/>
</dbReference>
<protein>
    <recommendedName>
        <fullName evidence="4">NACHT domain-containing protein</fullName>
    </recommendedName>
</protein>
<evidence type="ECO:0000313" key="6">
    <source>
        <dbReference type="Proteomes" id="UP000030671"/>
    </source>
</evidence>
<dbReference type="SMART" id="SM00382">
    <property type="entry name" value="AAA"/>
    <property type="match status" value="1"/>
</dbReference>
<feature type="repeat" description="WD" evidence="3">
    <location>
        <begin position="615"/>
        <end position="656"/>
    </location>
</feature>
<dbReference type="PANTHER" id="PTHR22847:SF637">
    <property type="entry name" value="WD REPEAT DOMAIN 5B"/>
    <property type="match status" value="1"/>
</dbReference>
<dbReference type="SMART" id="SM00320">
    <property type="entry name" value="WD40"/>
    <property type="match status" value="4"/>
</dbReference>
<dbReference type="InterPro" id="IPR001680">
    <property type="entry name" value="WD40_rpt"/>
</dbReference>
<dbReference type="GO" id="GO:0005634">
    <property type="term" value="C:nucleus"/>
    <property type="evidence" value="ECO:0007669"/>
    <property type="project" value="TreeGrafter"/>
</dbReference>
<evidence type="ECO:0000256" key="1">
    <source>
        <dbReference type="ARBA" id="ARBA00022574"/>
    </source>
</evidence>
<dbReference type="Proteomes" id="UP000030671">
    <property type="component" value="Unassembled WGS sequence"/>
</dbReference>
<dbReference type="PROSITE" id="PS50294">
    <property type="entry name" value="WD_REPEATS_REGION"/>
    <property type="match status" value="4"/>
</dbReference>
<feature type="repeat" description="WD" evidence="3">
    <location>
        <begin position="749"/>
        <end position="784"/>
    </location>
</feature>
<dbReference type="InterPro" id="IPR015943">
    <property type="entry name" value="WD40/YVTN_repeat-like_dom_sf"/>
</dbReference>
<dbReference type="PRINTS" id="PR00320">
    <property type="entry name" value="GPROTEINBRPT"/>
</dbReference>
<dbReference type="eggNOG" id="KOG0266">
    <property type="taxonomic scope" value="Eukaryota"/>
</dbReference>
<dbReference type="PANTHER" id="PTHR22847">
    <property type="entry name" value="WD40 REPEAT PROTEIN"/>
    <property type="match status" value="1"/>
</dbReference>
<dbReference type="KEGG" id="hir:HETIRDRAFT_105708"/>
<dbReference type="Gene3D" id="3.40.50.300">
    <property type="entry name" value="P-loop containing nucleotide triphosphate hydrolases"/>
    <property type="match status" value="1"/>
</dbReference>
<feature type="domain" description="NACHT" evidence="4">
    <location>
        <begin position="136"/>
        <end position="272"/>
    </location>
</feature>
<dbReference type="SUPFAM" id="SSF52540">
    <property type="entry name" value="P-loop containing nucleoside triphosphate hydrolases"/>
    <property type="match status" value="1"/>
</dbReference>
<dbReference type="GeneID" id="20666092"/>
<dbReference type="AlphaFoldDB" id="W4JVI4"/>
<feature type="repeat" description="WD" evidence="3">
    <location>
        <begin position="701"/>
        <end position="742"/>
    </location>
</feature>